<dbReference type="EMBL" id="LR134289">
    <property type="protein sequence ID" value="VEE04929.1"/>
    <property type="molecule type" value="Genomic_DNA"/>
</dbReference>
<dbReference type="KEGG" id="cgle:NCTC11432_00505"/>
<evidence type="ECO:0000313" key="1">
    <source>
        <dbReference type="EMBL" id="VEE04929.1"/>
    </source>
</evidence>
<dbReference type="InterPro" id="IPR012338">
    <property type="entry name" value="Beta-lactam/transpept-like"/>
</dbReference>
<sequence>MLNTDNGKRYIYHDGNTKIGFNTLCTLYPDDKLGIIIIANDTVDQKRVGEIENSIKQLILQ</sequence>
<name>A0A3S4M409_CHRGE</name>
<organism evidence="1 2">
    <name type="scientific">Chryseobacterium gleum</name>
    <name type="common">Flavobacterium gleum</name>
    <dbReference type="NCBI Taxonomy" id="250"/>
    <lineage>
        <taxon>Bacteria</taxon>
        <taxon>Pseudomonadati</taxon>
        <taxon>Bacteroidota</taxon>
        <taxon>Flavobacteriia</taxon>
        <taxon>Flavobacteriales</taxon>
        <taxon>Weeksellaceae</taxon>
        <taxon>Chryseobacterium group</taxon>
        <taxon>Chryseobacterium</taxon>
    </lineage>
</organism>
<dbReference type="GeneID" id="93022322"/>
<dbReference type="Proteomes" id="UP000279227">
    <property type="component" value="Chromosome"/>
</dbReference>
<dbReference type="RefSeq" id="WP_002979752.1">
    <property type="nucleotide sequence ID" value="NZ_CP031676.1"/>
</dbReference>
<reference evidence="1 2" key="1">
    <citation type="submission" date="2018-12" db="EMBL/GenBank/DDBJ databases">
        <authorList>
            <consortium name="Pathogen Informatics"/>
        </authorList>
    </citation>
    <scope>NUCLEOTIDE SEQUENCE [LARGE SCALE GENOMIC DNA]</scope>
    <source>
        <strain evidence="1 2">NCTC11432</strain>
    </source>
</reference>
<dbReference type="AlphaFoldDB" id="A0A3S4M409"/>
<dbReference type="OrthoDB" id="9793489at2"/>
<protein>
    <recommendedName>
        <fullName evidence="3">Beta-lactamase</fullName>
    </recommendedName>
</protein>
<gene>
    <name evidence="1" type="ORF">NCTC11432_00505</name>
</gene>
<dbReference type="Gene3D" id="3.40.710.10">
    <property type="entry name" value="DD-peptidase/beta-lactamase superfamily"/>
    <property type="match status" value="1"/>
</dbReference>
<proteinExistence type="predicted"/>
<dbReference type="STRING" id="525257.HMPREF0204_13971"/>
<accession>A0A3S4M409</accession>
<evidence type="ECO:0008006" key="3">
    <source>
        <dbReference type="Google" id="ProtNLM"/>
    </source>
</evidence>
<evidence type="ECO:0000313" key="2">
    <source>
        <dbReference type="Proteomes" id="UP000279227"/>
    </source>
</evidence>